<dbReference type="AlphaFoldDB" id="A0A645EMF4"/>
<feature type="transmembrane region" description="Helical" evidence="1">
    <location>
        <begin position="129"/>
        <end position="145"/>
    </location>
</feature>
<proteinExistence type="predicted"/>
<feature type="transmembrane region" description="Helical" evidence="1">
    <location>
        <begin position="157"/>
        <end position="177"/>
    </location>
</feature>
<evidence type="ECO:0000256" key="1">
    <source>
        <dbReference type="SAM" id="Phobius"/>
    </source>
</evidence>
<evidence type="ECO:0000313" key="2">
    <source>
        <dbReference type="EMBL" id="MPN02309.1"/>
    </source>
</evidence>
<protein>
    <recommendedName>
        <fullName evidence="3">Acyltransferase 3 domain-containing protein</fullName>
    </recommendedName>
</protein>
<keyword evidence="1" id="KW-0812">Transmembrane</keyword>
<name>A0A645EMF4_9ZZZZ</name>
<feature type="transmembrane region" description="Helical" evidence="1">
    <location>
        <begin position="77"/>
        <end position="95"/>
    </location>
</feature>
<organism evidence="2">
    <name type="scientific">bioreactor metagenome</name>
    <dbReference type="NCBI Taxonomy" id="1076179"/>
    <lineage>
        <taxon>unclassified sequences</taxon>
        <taxon>metagenomes</taxon>
        <taxon>ecological metagenomes</taxon>
    </lineage>
</organism>
<sequence>MINTPPAPLTFSGILSAVFLHEYAGFLWFIKVLILLTLLSPLFYLLLSKKYIAEISLAVLLQFVLHQPFVLPAELSMHWRFFFFYAVGAYVSLRVPDAARVTAPKPLRIVLLCAIPLYAYAHTIFVSEWYSIAVIASLWFGIDAERVRDRATYETSFFVYLTHFLVFSVIKKIQYALVPHTEAWMLISYFSVAWIALLILIPLALFVRKRLPRTYSVLFGGR</sequence>
<dbReference type="EMBL" id="VSSQ01048258">
    <property type="protein sequence ID" value="MPN02309.1"/>
    <property type="molecule type" value="Genomic_DNA"/>
</dbReference>
<keyword evidence="1" id="KW-0472">Membrane</keyword>
<accession>A0A645EMF4</accession>
<gene>
    <name evidence="2" type="ORF">SDC9_149525</name>
</gene>
<feature type="transmembrane region" description="Helical" evidence="1">
    <location>
        <begin position="183"/>
        <end position="207"/>
    </location>
</feature>
<reference evidence="2" key="1">
    <citation type="submission" date="2019-08" db="EMBL/GenBank/DDBJ databases">
        <authorList>
            <person name="Kucharzyk K."/>
            <person name="Murdoch R.W."/>
            <person name="Higgins S."/>
            <person name="Loffler F."/>
        </authorList>
    </citation>
    <scope>NUCLEOTIDE SEQUENCE</scope>
</reference>
<evidence type="ECO:0008006" key="3">
    <source>
        <dbReference type="Google" id="ProtNLM"/>
    </source>
</evidence>
<keyword evidence="1" id="KW-1133">Transmembrane helix</keyword>
<comment type="caution">
    <text evidence="2">The sequence shown here is derived from an EMBL/GenBank/DDBJ whole genome shotgun (WGS) entry which is preliminary data.</text>
</comment>
<feature type="transmembrane region" description="Helical" evidence="1">
    <location>
        <begin position="25"/>
        <end position="44"/>
    </location>
</feature>